<proteinExistence type="predicted"/>
<dbReference type="Proteomes" id="UP001500840">
    <property type="component" value="Unassembled WGS sequence"/>
</dbReference>
<evidence type="ECO:0000313" key="1">
    <source>
        <dbReference type="EMBL" id="GAA4447372.1"/>
    </source>
</evidence>
<evidence type="ECO:0000313" key="2">
    <source>
        <dbReference type="Proteomes" id="UP001500840"/>
    </source>
</evidence>
<accession>A0ABP8MCW5</accession>
<name>A0ABP8MCW5_9BACT</name>
<dbReference type="RefSeq" id="WP_345319873.1">
    <property type="nucleotide sequence ID" value="NZ_BAABGA010000012.1"/>
</dbReference>
<protein>
    <submittedName>
        <fullName evidence="1">Uncharacterized protein</fullName>
    </submittedName>
</protein>
<dbReference type="EMBL" id="BAABGA010000012">
    <property type="protein sequence ID" value="GAA4447372.1"/>
    <property type="molecule type" value="Genomic_DNA"/>
</dbReference>
<sequence>MNFGTPPEDVQQYDGGTVCEKDPSEFDEQKALTALSGLKIKNHFGGSHKLSGKQTELRVDVLLVDGNLHTCNQSSIRIFECIWEPQAI</sequence>
<keyword evidence="2" id="KW-1185">Reference proteome</keyword>
<gene>
    <name evidence="1" type="ORF">GCM10023156_09260</name>
</gene>
<organism evidence="1 2">
    <name type="scientific">Novipirellula rosea</name>
    <dbReference type="NCBI Taxonomy" id="1031540"/>
    <lineage>
        <taxon>Bacteria</taxon>
        <taxon>Pseudomonadati</taxon>
        <taxon>Planctomycetota</taxon>
        <taxon>Planctomycetia</taxon>
        <taxon>Pirellulales</taxon>
        <taxon>Pirellulaceae</taxon>
        <taxon>Novipirellula</taxon>
    </lineage>
</organism>
<reference evidence="2" key="1">
    <citation type="journal article" date="2019" name="Int. J. Syst. Evol. Microbiol.">
        <title>The Global Catalogue of Microorganisms (GCM) 10K type strain sequencing project: providing services to taxonomists for standard genome sequencing and annotation.</title>
        <authorList>
            <consortium name="The Broad Institute Genomics Platform"/>
            <consortium name="The Broad Institute Genome Sequencing Center for Infectious Disease"/>
            <person name="Wu L."/>
            <person name="Ma J."/>
        </authorList>
    </citation>
    <scope>NUCLEOTIDE SEQUENCE [LARGE SCALE GENOMIC DNA]</scope>
    <source>
        <strain evidence="2">JCM 17759</strain>
    </source>
</reference>
<comment type="caution">
    <text evidence="1">The sequence shown here is derived from an EMBL/GenBank/DDBJ whole genome shotgun (WGS) entry which is preliminary data.</text>
</comment>